<dbReference type="PRINTS" id="PR00070">
    <property type="entry name" value="DHFR"/>
</dbReference>
<evidence type="ECO:0000256" key="3">
    <source>
        <dbReference type="ARBA" id="ARBA00012856"/>
    </source>
</evidence>
<dbReference type="PROSITE" id="PS51330">
    <property type="entry name" value="DHFR_2"/>
    <property type="match status" value="1"/>
</dbReference>
<evidence type="ECO:0000259" key="9">
    <source>
        <dbReference type="PROSITE" id="PS51330"/>
    </source>
</evidence>
<evidence type="ECO:0000256" key="6">
    <source>
        <dbReference type="ARBA" id="ARBA00023002"/>
    </source>
</evidence>
<evidence type="ECO:0000256" key="7">
    <source>
        <dbReference type="ARBA" id="ARBA00025067"/>
    </source>
</evidence>
<dbReference type="Pfam" id="PF00186">
    <property type="entry name" value="DHFR_1"/>
    <property type="match status" value="1"/>
</dbReference>
<keyword evidence="6 8" id="KW-0560">Oxidoreductase</keyword>
<dbReference type="EC" id="1.5.1.3" evidence="3 8"/>
<dbReference type="CDD" id="cd00209">
    <property type="entry name" value="DHFR"/>
    <property type="match status" value="1"/>
</dbReference>
<dbReference type="GO" id="GO:0006730">
    <property type="term" value="P:one-carbon metabolic process"/>
    <property type="evidence" value="ECO:0007669"/>
    <property type="project" value="UniProtKB-KW"/>
</dbReference>
<dbReference type="InterPro" id="IPR012259">
    <property type="entry name" value="DHFR"/>
</dbReference>
<evidence type="ECO:0000313" key="11">
    <source>
        <dbReference type="Proteomes" id="UP000516305"/>
    </source>
</evidence>
<dbReference type="GO" id="GO:0004146">
    <property type="term" value="F:dihydrofolate reductase activity"/>
    <property type="evidence" value="ECO:0007669"/>
    <property type="project" value="UniProtKB-EC"/>
</dbReference>
<dbReference type="KEGG" id="chyd:H4K34_11805"/>
<keyword evidence="11" id="KW-1185">Reference proteome</keyword>
<keyword evidence="4 8" id="KW-0554">One-carbon metabolism</keyword>
<dbReference type="GO" id="GO:0046655">
    <property type="term" value="P:folic acid metabolic process"/>
    <property type="evidence" value="ECO:0007669"/>
    <property type="project" value="TreeGrafter"/>
</dbReference>
<name>A0A7H0VBG3_9FLAO</name>
<dbReference type="GO" id="GO:0070401">
    <property type="term" value="F:NADP+ binding"/>
    <property type="evidence" value="ECO:0007669"/>
    <property type="project" value="UniProtKB-ARBA"/>
</dbReference>
<dbReference type="InterPro" id="IPR024072">
    <property type="entry name" value="DHFR-like_dom_sf"/>
</dbReference>
<gene>
    <name evidence="10" type="ORF">H4K34_11805</name>
</gene>
<proteinExistence type="inferred from homology"/>
<comment type="similarity">
    <text evidence="2 8">Belongs to the dihydrofolate reductase family.</text>
</comment>
<evidence type="ECO:0000313" key="10">
    <source>
        <dbReference type="EMBL" id="QNR23061.1"/>
    </source>
</evidence>
<comment type="pathway">
    <text evidence="1 8">Cofactor biosynthesis; tetrahydrofolate biosynthesis; 5,6,7,8-tetrahydrofolate from 7,8-dihydrofolate: step 1/1.</text>
</comment>
<comment type="function">
    <text evidence="7 8">Key enzyme in folate metabolism. Catalyzes an essential reaction for de novo glycine and purine synthesis, and for DNA precursor synthesis.</text>
</comment>
<dbReference type="GO" id="GO:0046654">
    <property type="term" value="P:tetrahydrofolate biosynthetic process"/>
    <property type="evidence" value="ECO:0007669"/>
    <property type="project" value="UniProtKB-UniPathway"/>
</dbReference>
<evidence type="ECO:0000256" key="4">
    <source>
        <dbReference type="ARBA" id="ARBA00022563"/>
    </source>
</evidence>
<dbReference type="AlphaFoldDB" id="A0A7H0VBG3"/>
<dbReference type="GO" id="GO:0046452">
    <property type="term" value="P:dihydrofolate metabolic process"/>
    <property type="evidence" value="ECO:0007669"/>
    <property type="project" value="TreeGrafter"/>
</dbReference>
<feature type="domain" description="DHFR" evidence="9">
    <location>
        <begin position="2"/>
        <end position="160"/>
    </location>
</feature>
<evidence type="ECO:0000256" key="8">
    <source>
        <dbReference type="PIRNR" id="PIRNR000194"/>
    </source>
</evidence>
<evidence type="ECO:0000256" key="2">
    <source>
        <dbReference type="ARBA" id="ARBA00009539"/>
    </source>
</evidence>
<dbReference type="FunFam" id="3.40.430.10:FF:000001">
    <property type="entry name" value="Dihydrofolate reductase"/>
    <property type="match status" value="1"/>
</dbReference>
<sequence>MNLTLIAAMAQNRVIGKDNDLIWHFPEDLKRFKKLTSGHAIIMGRKTYESLGRPLPNRKNIVITRQADYKAEGCLMASNMESAIELAKEDNQPFIVGGAEIYKQALPFAKTIELTLIKADYEGDTYFPEFDPEVWKLARGEKKEADDKHAHPFEFQTYKKIKL</sequence>
<dbReference type="Gene3D" id="3.40.430.10">
    <property type="entry name" value="Dihydrofolate Reductase, subunit A"/>
    <property type="match status" value="1"/>
</dbReference>
<comment type="catalytic activity">
    <reaction evidence="8">
        <text>(6S)-5,6,7,8-tetrahydrofolate + NADP(+) = 7,8-dihydrofolate + NADPH + H(+)</text>
        <dbReference type="Rhea" id="RHEA:15009"/>
        <dbReference type="ChEBI" id="CHEBI:15378"/>
        <dbReference type="ChEBI" id="CHEBI:57451"/>
        <dbReference type="ChEBI" id="CHEBI:57453"/>
        <dbReference type="ChEBI" id="CHEBI:57783"/>
        <dbReference type="ChEBI" id="CHEBI:58349"/>
        <dbReference type="EC" id="1.5.1.3"/>
    </reaction>
</comment>
<dbReference type="EMBL" id="CP060139">
    <property type="protein sequence ID" value="QNR23061.1"/>
    <property type="molecule type" value="Genomic_DNA"/>
</dbReference>
<dbReference type="RefSeq" id="WP_210757598.1">
    <property type="nucleotide sequence ID" value="NZ_CP060139.1"/>
</dbReference>
<keyword evidence="5 8" id="KW-0521">NADP</keyword>
<dbReference type="PANTHER" id="PTHR48069:SF3">
    <property type="entry name" value="DIHYDROFOLATE REDUCTASE"/>
    <property type="match status" value="1"/>
</dbReference>
<accession>A0A7H0VBG3</accession>
<dbReference type="PANTHER" id="PTHR48069">
    <property type="entry name" value="DIHYDROFOLATE REDUCTASE"/>
    <property type="match status" value="1"/>
</dbReference>
<dbReference type="GO" id="GO:0005829">
    <property type="term" value="C:cytosol"/>
    <property type="evidence" value="ECO:0007669"/>
    <property type="project" value="TreeGrafter"/>
</dbReference>
<evidence type="ECO:0000256" key="5">
    <source>
        <dbReference type="ARBA" id="ARBA00022857"/>
    </source>
</evidence>
<organism evidence="10 11">
    <name type="scientific">Croceimicrobium hydrocarbonivorans</name>
    <dbReference type="NCBI Taxonomy" id="2761580"/>
    <lineage>
        <taxon>Bacteria</taxon>
        <taxon>Pseudomonadati</taxon>
        <taxon>Bacteroidota</taxon>
        <taxon>Flavobacteriia</taxon>
        <taxon>Flavobacteriales</taxon>
        <taxon>Owenweeksiaceae</taxon>
        <taxon>Croceimicrobium</taxon>
    </lineage>
</organism>
<dbReference type="PIRSF" id="PIRSF000194">
    <property type="entry name" value="DHFR"/>
    <property type="match status" value="1"/>
</dbReference>
<evidence type="ECO:0000256" key="1">
    <source>
        <dbReference type="ARBA" id="ARBA00004903"/>
    </source>
</evidence>
<protein>
    <recommendedName>
        <fullName evidence="3 8">Dihydrofolate reductase</fullName>
        <ecNumber evidence="3 8">1.5.1.3</ecNumber>
    </recommendedName>
</protein>
<dbReference type="UniPathway" id="UPA00077">
    <property type="reaction ID" value="UER00158"/>
</dbReference>
<dbReference type="SUPFAM" id="SSF53597">
    <property type="entry name" value="Dihydrofolate reductase-like"/>
    <property type="match status" value="1"/>
</dbReference>
<dbReference type="InterPro" id="IPR001796">
    <property type="entry name" value="DHFR_dom"/>
</dbReference>
<reference evidence="10 11" key="1">
    <citation type="submission" date="2020-08" db="EMBL/GenBank/DDBJ databases">
        <title>Croceimicrobium hydrocarbonivorans gen. nov., sp. nov., a novel marine bacterium isolated from a bacterial consortium that degrades polyethylene terephthalate.</title>
        <authorList>
            <person name="Liu R."/>
        </authorList>
    </citation>
    <scope>NUCLEOTIDE SEQUENCE [LARGE SCALE GENOMIC DNA]</scope>
    <source>
        <strain evidence="10 11">A20-9</strain>
    </source>
</reference>
<dbReference type="Proteomes" id="UP000516305">
    <property type="component" value="Chromosome"/>
</dbReference>